<dbReference type="OrthoDB" id="10051617at2759"/>
<feature type="region of interest" description="Disordered" evidence="1">
    <location>
        <begin position="1"/>
        <end position="77"/>
    </location>
</feature>
<gene>
    <name evidence="2" type="ORF">g.3210</name>
</gene>
<dbReference type="Gene3D" id="6.10.140.1020">
    <property type="match status" value="1"/>
</dbReference>
<protein>
    <recommendedName>
        <fullName evidence="3">Swi5-dependent recombination DNA repair protein 1 homolog</fullName>
    </recommendedName>
</protein>
<name>A0A1E1WIZ7_PECGO</name>
<evidence type="ECO:0000256" key="1">
    <source>
        <dbReference type="SAM" id="MobiDB-lite"/>
    </source>
</evidence>
<proteinExistence type="predicted"/>
<dbReference type="AlphaFoldDB" id="A0A1E1WIZ7"/>
<organism evidence="2">
    <name type="scientific">Pectinophora gossypiella</name>
    <name type="common">Cotton pink bollworm</name>
    <name type="synonym">Depressaria gossypiella</name>
    <dbReference type="NCBI Taxonomy" id="13191"/>
    <lineage>
        <taxon>Eukaryota</taxon>
        <taxon>Metazoa</taxon>
        <taxon>Ecdysozoa</taxon>
        <taxon>Arthropoda</taxon>
        <taxon>Hexapoda</taxon>
        <taxon>Insecta</taxon>
        <taxon>Pterygota</taxon>
        <taxon>Neoptera</taxon>
        <taxon>Endopterygota</taxon>
        <taxon>Lepidoptera</taxon>
        <taxon>Glossata</taxon>
        <taxon>Ditrysia</taxon>
        <taxon>Gelechioidea</taxon>
        <taxon>Gelechiidae</taxon>
        <taxon>Apatetrinae</taxon>
        <taxon>Pectinophora</taxon>
    </lineage>
</organism>
<reference evidence="2" key="1">
    <citation type="submission" date="2015-09" db="EMBL/GenBank/DDBJ databases">
        <title>De novo assembly of Pectinophora gossypiella (Pink Bollworm) gut transcriptome.</title>
        <authorList>
            <person name="Tassone E.E."/>
        </authorList>
    </citation>
    <scope>NUCLEOTIDE SEQUENCE</scope>
</reference>
<evidence type="ECO:0000313" key="2">
    <source>
        <dbReference type="EMBL" id="JAT86952.1"/>
    </source>
</evidence>
<evidence type="ECO:0008006" key="3">
    <source>
        <dbReference type="Google" id="ProtNLM"/>
    </source>
</evidence>
<feature type="region of interest" description="Disordered" evidence="1">
    <location>
        <begin position="257"/>
        <end position="288"/>
    </location>
</feature>
<feature type="compositionally biased region" description="Basic and acidic residues" evidence="1">
    <location>
        <begin position="257"/>
        <end position="270"/>
    </location>
</feature>
<dbReference type="EMBL" id="GDQN01004102">
    <property type="protein sequence ID" value="JAT86952.1"/>
    <property type="molecule type" value="Transcribed_RNA"/>
</dbReference>
<sequence>MKNASCLKTTKNESPKTPGGISKSLLTPCRRVGLSRNWKKAGPSPFVSPLSGGNTRQEEARVEKKETRKRKTREETEEAIQFTTEALGTRNSVLNDGGDDEIVQSRDTEDLSSTPTRHIEVPRKKKSKTLISALSNNIDSQKIEPSDVKEPTKTISAEIKSKETLDVQETTPSVSVLAQKSKSSKAKKIISPKTIEVSKHISQDKICDEIELKGNINDSKDHENVKVLKGTENVKPTSPKELTKECIVVIQKKIFKTDKKDSKKEEKDGLNKISQDFLDSDSDDVPLGQLNKQKMENRKVCTEKNFDPEPEIINLDDDDDFADNKKVKVKKVDRATSIGGLKKKPVKNSKLKTHKPVVIPATNQSIDLDDDDDFDLDNKKTILIRKTYEKVIKPQRAKSTGSITQKDIDELKAKIEVKKNLLLAKAMTEDTEELRCLIKKWQKGCQDALIELMELMRNKFPDKRDMDYSEMLSMLRIPANLVGYDDENDSFNTPEDSNIVLSKFNDL</sequence>
<feature type="compositionally biased region" description="Basic and acidic residues" evidence="1">
    <location>
        <begin position="56"/>
        <end position="66"/>
    </location>
</feature>
<accession>A0A1E1WIZ7</accession>
<feature type="region of interest" description="Disordered" evidence="1">
    <location>
        <begin position="89"/>
        <end position="122"/>
    </location>
</feature>